<dbReference type="AlphaFoldDB" id="A0A3E0HF97"/>
<evidence type="ECO:0000259" key="9">
    <source>
        <dbReference type="Pfam" id="PF02838"/>
    </source>
</evidence>
<dbReference type="Pfam" id="PF00728">
    <property type="entry name" value="Glyco_hydro_20"/>
    <property type="match status" value="1"/>
</dbReference>
<dbReference type="EC" id="3.2.1.52" evidence="3"/>
<comment type="caution">
    <text evidence="10">The sequence shown here is derived from an EMBL/GenBank/DDBJ whole genome shotgun (WGS) entry which is preliminary data.</text>
</comment>
<dbReference type="Proteomes" id="UP000256269">
    <property type="component" value="Unassembled WGS sequence"/>
</dbReference>
<dbReference type="Gene3D" id="3.30.379.10">
    <property type="entry name" value="Chitobiase/beta-hexosaminidase domain 2-like"/>
    <property type="match status" value="1"/>
</dbReference>
<dbReference type="PRINTS" id="PR00738">
    <property type="entry name" value="GLHYDRLASE20"/>
</dbReference>
<comment type="similarity">
    <text evidence="2">Belongs to the glycosyl hydrolase 20 family.</text>
</comment>
<feature type="domain" description="Glycoside hydrolase family 20 catalytic" evidence="8">
    <location>
        <begin position="164"/>
        <end position="478"/>
    </location>
</feature>
<reference evidence="10 11" key="1">
    <citation type="submission" date="2018-08" db="EMBL/GenBank/DDBJ databases">
        <title>Genomic Encyclopedia of Archaeal and Bacterial Type Strains, Phase II (KMG-II): from individual species to whole genera.</title>
        <authorList>
            <person name="Goeker M."/>
        </authorList>
    </citation>
    <scope>NUCLEOTIDE SEQUENCE [LARGE SCALE GENOMIC DNA]</scope>
    <source>
        <strain evidence="10 11">DSM 45791</strain>
    </source>
</reference>
<evidence type="ECO:0000313" key="10">
    <source>
        <dbReference type="EMBL" id="REH43867.1"/>
    </source>
</evidence>
<evidence type="ECO:0000313" key="11">
    <source>
        <dbReference type="Proteomes" id="UP000256269"/>
    </source>
</evidence>
<dbReference type="RefSeq" id="WP_116177342.1">
    <property type="nucleotide sequence ID" value="NZ_CP144375.1"/>
</dbReference>
<evidence type="ECO:0000259" key="8">
    <source>
        <dbReference type="Pfam" id="PF00728"/>
    </source>
</evidence>
<dbReference type="GO" id="GO:0004563">
    <property type="term" value="F:beta-N-acetylhexosaminidase activity"/>
    <property type="evidence" value="ECO:0007669"/>
    <property type="project" value="UniProtKB-EC"/>
</dbReference>
<dbReference type="PANTHER" id="PTHR22600">
    <property type="entry name" value="BETA-HEXOSAMINIDASE"/>
    <property type="match status" value="1"/>
</dbReference>
<organism evidence="10 11">
    <name type="scientific">Kutzneria buriramensis</name>
    <dbReference type="NCBI Taxonomy" id="1045776"/>
    <lineage>
        <taxon>Bacteria</taxon>
        <taxon>Bacillati</taxon>
        <taxon>Actinomycetota</taxon>
        <taxon>Actinomycetes</taxon>
        <taxon>Pseudonocardiales</taxon>
        <taxon>Pseudonocardiaceae</taxon>
        <taxon>Kutzneria</taxon>
    </lineage>
</organism>
<sequence>MTRKLLCLAVACLAATLFAPATAEASSAPVTIVPEPSSLTTLPGQTFTLRPSARIVAPAGAAATGEYLAGLLRPSTGYRLPVTSGAALPGDIRLDLTGPSSVGDEGYQLTTTTPLVAISAHTSAGLFYGVQTLRQLLPPKVEQRSVQSGPWQVRGVTVRDTPRYAWRGAMLDVARHFFTVSQVESYLDDISMYKINTLHLHLSDNDGWRIDINGWPRLAHYGGSTDASRGPGGFYSQDDYREIVRYAQSRHVTIIPEIDMPGHVTAAQASYAQLNCDGVAPPLLNPGWSSLCVPLEVTYQWIDDVVGQLTALTPGPYIHIGGDEAINTSAADYKYFIDRVQQIVLAHGKKLLGWHQIEAGDLTSTATVQYWGTAGSTDDEALAQVAKQRGDKLVMSPADKVYLDMKYDASTPIGQDWAGYNSVSDSYDWDPATFVPGVADDVLGVEAPLWTDVLPTMKDVQYMTFPRLPGIAEIGWSPASTHSWAGYRVRLAAQGPRWDALGVTYFRSPEVPWAG</sequence>
<feature type="domain" description="Beta-hexosaminidase bacterial type N-terminal" evidence="9">
    <location>
        <begin position="31"/>
        <end position="160"/>
    </location>
</feature>
<dbReference type="InterPro" id="IPR017853">
    <property type="entry name" value="GH"/>
</dbReference>
<dbReference type="InterPro" id="IPR015882">
    <property type="entry name" value="HEX_bac_N"/>
</dbReference>
<evidence type="ECO:0000256" key="4">
    <source>
        <dbReference type="ARBA" id="ARBA00022801"/>
    </source>
</evidence>
<keyword evidence="4" id="KW-0378">Hydrolase</keyword>
<evidence type="ECO:0000256" key="1">
    <source>
        <dbReference type="ARBA" id="ARBA00001231"/>
    </source>
</evidence>
<dbReference type="CDD" id="cd06568">
    <property type="entry name" value="GH20_SpHex_like"/>
    <property type="match status" value="1"/>
</dbReference>
<dbReference type="InterPro" id="IPR015883">
    <property type="entry name" value="Glyco_hydro_20_cat"/>
</dbReference>
<evidence type="ECO:0000256" key="7">
    <source>
        <dbReference type="SAM" id="SignalP"/>
    </source>
</evidence>
<evidence type="ECO:0000256" key="3">
    <source>
        <dbReference type="ARBA" id="ARBA00012663"/>
    </source>
</evidence>
<evidence type="ECO:0000256" key="2">
    <source>
        <dbReference type="ARBA" id="ARBA00006285"/>
    </source>
</evidence>
<dbReference type="GO" id="GO:0016020">
    <property type="term" value="C:membrane"/>
    <property type="evidence" value="ECO:0007669"/>
    <property type="project" value="TreeGrafter"/>
</dbReference>
<accession>A0A3E0HF97</accession>
<dbReference type="GO" id="GO:0030203">
    <property type="term" value="P:glycosaminoglycan metabolic process"/>
    <property type="evidence" value="ECO:0007669"/>
    <property type="project" value="TreeGrafter"/>
</dbReference>
<dbReference type="InterPro" id="IPR025705">
    <property type="entry name" value="Beta_hexosaminidase_sua/sub"/>
</dbReference>
<name>A0A3E0HF97_9PSEU</name>
<dbReference type="SUPFAM" id="SSF51445">
    <property type="entry name" value="(Trans)glycosidases"/>
    <property type="match status" value="1"/>
</dbReference>
<feature type="signal peptide" evidence="7">
    <location>
        <begin position="1"/>
        <end position="23"/>
    </location>
</feature>
<evidence type="ECO:0000256" key="6">
    <source>
        <dbReference type="PIRSR" id="PIRSR625705-1"/>
    </source>
</evidence>
<dbReference type="OrthoDB" id="9763537at2"/>
<dbReference type="EMBL" id="QUNO01000009">
    <property type="protein sequence ID" value="REH43867.1"/>
    <property type="molecule type" value="Genomic_DNA"/>
</dbReference>
<protein>
    <recommendedName>
        <fullName evidence="3">beta-N-acetylhexosaminidase</fullName>
        <ecNumber evidence="3">3.2.1.52</ecNumber>
    </recommendedName>
</protein>
<dbReference type="GO" id="GO:0005975">
    <property type="term" value="P:carbohydrate metabolic process"/>
    <property type="evidence" value="ECO:0007669"/>
    <property type="project" value="InterPro"/>
</dbReference>
<gene>
    <name evidence="10" type="ORF">BCF44_109413</name>
</gene>
<dbReference type="SUPFAM" id="SSF55545">
    <property type="entry name" value="beta-N-acetylhexosaminidase-like domain"/>
    <property type="match status" value="1"/>
</dbReference>
<comment type="catalytic activity">
    <reaction evidence="1">
        <text>Hydrolysis of terminal non-reducing N-acetyl-D-hexosamine residues in N-acetyl-beta-D-hexosaminides.</text>
        <dbReference type="EC" id="3.2.1.52"/>
    </reaction>
</comment>
<feature type="active site" description="Proton donor" evidence="6">
    <location>
        <position position="324"/>
    </location>
</feature>
<feature type="chain" id="PRO_5039252315" description="beta-N-acetylhexosaminidase" evidence="7">
    <location>
        <begin position="24"/>
        <end position="515"/>
    </location>
</feature>
<dbReference type="InterPro" id="IPR029018">
    <property type="entry name" value="Hex-like_dom2"/>
</dbReference>
<keyword evidence="5" id="KW-0326">Glycosidase</keyword>
<keyword evidence="7" id="KW-0732">Signal</keyword>
<proteinExistence type="inferred from homology"/>
<keyword evidence="11" id="KW-1185">Reference proteome</keyword>
<evidence type="ECO:0000256" key="5">
    <source>
        <dbReference type="ARBA" id="ARBA00023295"/>
    </source>
</evidence>
<dbReference type="PANTHER" id="PTHR22600:SF57">
    <property type="entry name" value="BETA-N-ACETYLHEXOSAMINIDASE"/>
    <property type="match status" value="1"/>
</dbReference>
<dbReference type="Pfam" id="PF02838">
    <property type="entry name" value="Glyco_hydro_20b"/>
    <property type="match status" value="1"/>
</dbReference>
<dbReference type="Gene3D" id="3.20.20.80">
    <property type="entry name" value="Glycosidases"/>
    <property type="match status" value="1"/>
</dbReference>